<reference evidence="3" key="1">
    <citation type="journal article" date="2019" name="MBio">
        <title>Virus Genomes from Deep Sea Sediments Expand the Ocean Megavirome and Support Independent Origins of Viral Gigantism.</title>
        <authorList>
            <person name="Backstrom D."/>
            <person name="Yutin N."/>
            <person name="Jorgensen S.L."/>
            <person name="Dharamshi J."/>
            <person name="Homa F."/>
            <person name="Zaremba-Niedwiedzka K."/>
            <person name="Spang A."/>
            <person name="Wolf Y.I."/>
            <person name="Koonin E.V."/>
            <person name="Ettema T.J."/>
        </authorList>
    </citation>
    <scope>NUCLEOTIDE SEQUENCE</scope>
</reference>
<dbReference type="PANTHER" id="PTHR46652">
    <property type="entry name" value="LEUCINE-RICH REPEAT AND IQ DOMAIN-CONTAINING PROTEIN 1-RELATED"/>
    <property type="match status" value="1"/>
</dbReference>
<accession>A0A481YVM8</accession>
<dbReference type="Pfam" id="PF12799">
    <property type="entry name" value="LRR_4"/>
    <property type="match status" value="2"/>
</dbReference>
<dbReference type="EMBL" id="MK500334">
    <property type="protein sequence ID" value="QBK86604.1"/>
    <property type="molecule type" value="Genomic_DNA"/>
</dbReference>
<name>A0A481YVM8_9VIRU</name>
<keyword evidence="2" id="KW-0677">Repeat</keyword>
<keyword evidence="1" id="KW-0433">Leucine-rich repeat</keyword>
<dbReference type="Gene3D" id="3.80.10.10">
    <property type="entry name" value="Ribonuclease Inhibitor"/>
    <property type="match status" value="1"/>
</dbReference>
<protein>
    <recommendedName>
        <fullName evidence="4">Leucine-rich repeat protein</fullName>
    </recommendedName>
</protein>
<evidence type="ECO:0000256" key="2">
    <source>
        <dbReference type="ARBA" id="ARBA00022737"/>
    </source>
</evidence>
<evidence type="ECO:0000256" key="1">
    <source>
        <dbReference type="ARBA" id="ARBA00022614"/>
    </source>
</evidence>
<dbReference type="SUPFAM" id="SSF52058">
    <property type="entry name" value="L domain-like"/>
    <property type="match status" value="1"/>
</dbReference>
<dbReference type="PANTHER" id="PTHR46652:SF3">
    <property type="entry name" value="LEUCINE-RICH REPEAT-CONTAINING PROTEIN 9"/>
    <property type="match status" value="1"/>
</dbReference>
<evidence type="ECO:0000313" key="3">
    <source>
        <dbReference type="EMBL" id="QBK86604.1"/>
    </source>
</evidence>
<dbReference type="PROSITE" id="PS51450">
    <property type="entry name" value="LRR"/>
    <property type="match status" value="1"/>
</dbReference>
<dbReference type="InterPro" id="IPR001611">
    <property type="entry name" value="Leu-rich_rpt"/>
</dbReference>
<evidence type="ECO:0008006" key="4">
    <source>
        <dbReference type="Google" id="ProtNLM"/>
    </source>
</evidence>
<dbReference type="InterPro" id="IPR050836">
    <property type="entry name" value="SDS22/Internalin_LRR"/>
</dbReference>
<proteinExistence type="predicted"/>
<gene>
    <name evidence="3" type="ORF">LCMAC102_03990</name>
</gene>
<sequence>MSTLDFLITQNYQFQNIFTKHILPKLYLEELCCLLMVTKCLWNQRSNFNTLYLKLKNNNITIEKLRNMPEEWIDRIHTLNFYWNKEIRNADISILKNIRKLDLTCTGITDISAFEGSQNLHTLILYLTDIEDILALGTCPNLCTLDLSSTDVTDISVLGTCKNLHTLNLSDTQVKDISVLGTCKSLNSLSICNTNITDISALGNCTNLRIIYLYDTNINNTQTLKGVTVRGPIEH</sequence>
<dbReference type="InterPro" id="IPR025875">
    <property type="entry name" value="Leu-rich_rpt_4"/>
</dbReference>
<organism evidence="3">
    <name type="scientific">Marseillevirus LCMAC102</name>
    <dbReference type="NCBI Taxonomy" id="2506603"/>
    <lineage>
        <taxon>Viruses</taxon>
        <taxon>Varidnaviria</taxon>
        <taxon>Bamfordvirae</taxon>
        <taxon>Nucleocytoviricota</taxon>
        <taxon>Megaviricetes</taxon>
        <taxon>Pimascovirales</taxon>
        <taxon>Pimascovirales incertae sedis</taxon>
        <taxon>Marseilleviridae</taxon>
    </lineage>
</organism>
<dbReference type="InterPro" id="IPR032675">
    <property type="entry name" value="LRR_dom_sf"/>
</dbReference>